<accession>A0ABV4QQ30</accession>
<proteinExistence type="predicted"/>
<keyword evidence="2" id="KW-1185">Reference proteome</keyword>
<dbReference type="EMBL" id="JAXCEH010000001">
    <property type="protein sequence ID" value="MFA1552067.1"/>
    <property type="molecule type" value="Genomic_DNA"/>
</dbReference>
<organism evidence="1 2">
    <name type="scientific">Actinomadura chokoriensis</name>
    <dbReference type="NCBI Taxonomy" id="454156"/>
    <lineage>
        <taxon>Bacteria</taxon>
        <taxon>Bacillati</taxon>
        <taxon>Actinomycetota</taxon>
        <taxon>Actinomycetes</taxon>
        <taxon>Streptosporangiales</taxon>
        <taxon>Thermomonosporaceae</taxon>
        <taxon>Actinomadura</taxon>
    </lineage>
</organism>
<dbReference type="Proteomes" id="UP001569904">
    <property type="component" value="Unassembled WGS sequence"/>
</dbReference>
<dbReference type="RefSeq" id="WP_371938360.1">
    <property type="nucleotide sequence ID" value="NZ_JAXCEH010000001.1"/>
</dbReference>
<gene>
    <name evidence="1" type="ORF">SM436_00035</name>
</gene>
<name>A0ABV4QQ30_9ACTN</name>
<protein>
    <submittedName>
        <fullName evidence="1">Uncharacterized protein</fullName>
    </submittedName>
</protein>
<reference evidence="1 2" key="1">
    <citation type="submission" date="2023-11" db="EMBL/GenBank/DDBJ databases">
        <title>Actinomadura monticuli sp. nov., isolated from volcanic ash.</title>
        <authorList>
            <person name="Lee S.D."/>
            <person name="Yang H."/>
            <person name="Kim I.S."/>
        </authorList>
    </citation>
    <scope>NUCLEOTIDE SEQUENCE [LARGE SCALE GENOMIC DNA]</scope>
    <source>
        <strain evidence="1 2">DSM 45346</strain>
    </source>
</reference>
<evidence type="ECO:0000313" key="2">
    <source>
        <dbReference type="Proteomes" id="UP001569904"/>
    </source>
</evidence>
<evidence type="ECO:0000313" key="1">
    <source>
        <dbReference type="EMBL" id="MFA1552067.1"/>
    </source>
</evidence>
<comment type="caution">
    <text evidence="1">The sequence shown here is derived from an EMBL/GenBank/DDBJ whole genome shotgun (WGS) entry which is preliminary data.</text>
</comment>
<sequence length="110" mass="12236">MAAIIEAVDVPFFHARILANLSRVVYGLADFQWLQRIAQQIESASLGVEDSPYRSMILVELVELVEVLARAGEVERAKEITFTIKHQGEQSEACARLTLFHPAGRTLITA</sequence>